<name>A0ABT9VI42_9BACI</name>
<dbReference type="InterPro" id="IPR036452">
    <property type="entry name" value="Ribo_hydro-like"/>
</dbReference>
<keyword evidence="5" id="KW-1185">Reference proteome</keyword>
<evidence type="ECO:0000259" key="3">
    <source>
        <dbReference type="Pfam" id="PF01156"/>
    </source>
</evidence>
<dbReference type="Proteomes" id="UP001224359">
    <property type="component" value="Unassembled WGS sequence"/>
</dbReference>
<dbReference type="Gene3D" id="3.90.245.10">
    <property type="entry name" value="Ribonucleoside hydrolase-like"/>
    <property type="match status" value="1"/>
</dbReference>
<dbReference type="InterPro" id="IPR023186">
    <property type="entry name" value="IUNH"/>
</dbReference>
<sequence>MAKKPVIIDCDPGIDDVMMLLLGLRHEDIDVKLITTSAGNQTQEKVIDNALRFVSYLGRNVEIARGSEKPFIRDLMIAGDIHGESGLGGVTFPEPTLKESDQPAIQAMVNVLREADEPVTIVATGPMTNVGALLLAHPELKHKIKQISIMGGAVLGGNVTPQAEFNIYVDPEAAEVVMQSGLPIIMSGLDVTHKAYLTQSEVAAMKEIGTPLTEKLHGMLTHYMDAQGDSPFLESYHGDVLRLHDLCAVAYVIDPTLFEGDDYYVTVETSGSETAGATVVDHLRNTDHEPNVHVLYDVDRERFVELFFEYLRG</sequence>
<dbReference type="PANTHER" id="PTHR12304">
    <property type="entry name" value="INOSINE-URIDINE PREFERRING NUCLEOSIDE HYDROLASE"/>
    <property type="match status" value="1"/>
</dbReference>
<keyword evidence="1 4" id="KW-0378">Hydrolase</keyword>
<evidence type="ECO:0000313" key="4">
    <source>
        <dbReference type="EMBL" id="MDQ0160505.1"/>
    </source>
</evidence>
<dbReference type="InterPro" id="IPR001910">
    <property type="entry name" value="Inosine/uridine_hydrolase_dom"/>
</dbReference>
<dbReference type="PANTHER" id="PTHR12304:SF4">
    <property type="entry name" value="URIDINE NUCLEOSIDASE"/>
    <property type="match status" value="1"/>
</dbReference>
<dbReference type="CDD" id="cd02651">
    <property type="entry name" value="nuc_hydro_IU_UC_XIUA"/>
    <property type="match status" value="1"/>
</dbReference>
<proteinExistence type="predicted"/>
<dbReference type="RefSeq" id="WP_306977798.1">
    <property type="nucleotide sequence ID" value="NZ_JAUSTQ010000012.1"/>
</dbReference>
<organism evidence="4 5">
    <name type="scientific">Alkalibacillus salilacus</name>
    <dbReference type="NCBI Taxonomy" id="284582"/>
    <lineage>
        <taxon>Bacteria</taxon>
        <taxon>Bacillati</taxon>
        <taxon>Bacillota</taxon>
        <taxon>Bacilli</taxon>
        <taxon>Bacillales</taxon>
        <taxon>Bacillaceae</taxon>
        <taxon>Alkalibacillus</taxon>
    </lineage>
</organism>
<dbReference type="EC" id="3.2.-.-" evidence="4"/>
<dbReference type="SUPFAM" id="SSF53590">
    <property type="entry name" value="Nucleoside hydrolase"/>
    <property type="match status" value="1"/>
</dbReference>
<evidence type="ECO:0000313" key="5">
    <source>
        <dbReference type="Proteomes" id="UP001224359"/>
    </source>
</evidence>
<gene>
    <name evidence="4" type="ORF">J2S77_002509</name>
</gene>
<keyword evidence="2 4" id="KW-0326">Glycosidase</keyword>
<reference evidence="4 5" key="1">
    <citation type="submission" date="2023-07" db="EMBL/GenBank/DDBJ databases">
        <title>Genomic Encyclopedia of Type Strains, Phase IV (KMG-IV): sequencing the most valuable type-strain genomes for metagenomic binning, comparative biology and taxonomic classification.</title>
        <authorList>
            <person name="Goeker M."/>
        </authorList>
    </citation>
    <scope>NUCLEOTIDE SEQUENCE [LARGE SCALE GENOMIC DNA]</scope>
    <source>
        <strain evidence="4 5">DSM 16460</strain>
    </source>
</reference>
<evidence type="ECO:0000256" key="1">
    <source>
        <dbReference type="ARBA" id="ARBA00022801"/>
    </source>
</evidence>
<feature type="domain" description="Inosine/uridine-preferring nucleoside hydrolase" evidence="3">
    <location>
        <begin position="6"/>
        <end position="305"/>
    </location>
</feature>
<comment type="caution">
    <text evidence="4">The sequence shown here is derived from an EMBL/GenBank/DDBJ whole genome shotgun (WGS) entry which is preliminary data.</text>
</comment>
<dbReference type="EMBL" id="JAUSTQ010000012">
    <property type="protein sequence ID" value="MDQ0160505.1"/>
    <property type="molecule type" value="Genomic_DNA"/>
</dbReference>
<protein>
    <submittedName>
        <fullName evidence="4">Pyrimidine-specific ribonucleoside hydrolase</fullName>
        <ecNumber evidence="4">3.2.-.-</ecNumber>
    </submittedName>
</protein>
<dbReference type="GO" id="GO:0016798">
    <property type="term" value="F:hydrolase activity, acting on glycosyl bonds"/>
    <property type="evidence" value="ECO:0007669"/>
    <property type="project" value="UniProtKB-KW"/>
</dbReference>
<evidence type="ECO:0000256" key="2">
    <source>
        <dbReference type="ARBA" id="ARBA00023295"/>
    </source>
</evidence>
<accession>A0ABT9VI42</accession>
<dbReference type="Pfam" id="PF01156">
    <property type="entry name" value="IU_nuc_hydro"/>
    <property type="match status" value="1"/>
</dbReference>